<name>A0A183TA99_SCHSO</name>
<dbReference type="WBParaSite" id="SSLN_0001390001-mRNA-1">
    <property type="protein sequence ID" value="SSLN_0001390001-mRNA-1"/>
    <property type="gene ID" value="SSLN_0001390001"/>
</dbReference>
<dbReference type="EMBL" id="UYSU01038045">
    <property type="protein sequence ID" value="VDL99782.1"/>
    <property type="molecule type" value="Genomic_DNA"/>
</dbReference>
<organism evidence="3">
    <name type="scientific">Schistocephalus solidus</name>
    <name type="common">Tapeworm</name>
    <dbReference type="NCBI Taxonomy" id="70667"/>
    <lineage>
        <taxon>Eukaryota</taxon>
        <taxon>Metazoa</taxon>
        <taxon>Spiralia</taxon>
        <taxon>Lophotrochozoa</taxon>
        <taxon>Platyhelminthes</taxon>
        <taxon>Cestoda</taxon>
        <taxon>Eucestoda</taxon>
        <taxon>Diphyllobothriidea</taxon>
        <taxon>Diphyllobothriidae</taxon>
        <taxon>Schistocephalus</taxon>
    </lineage>
</organism>
<dbReference type="Proteomes" id="UP000275846">
    <property type="component" value="Unassembled WGS sequence"/>
</dbReference>
<reference evidence="1 2" key="2">
    <citation type="submission" date="2018-11" db="EMBL/GenBank/DDBJ databases">
        <authorList>
            <consortium name="Pathogen Informatics"/>
        </authorList>
    </citation>
    <scope>NUCLEOTIDE SEQUENCE [LARGE SCALE GENOMIC DNA]</scope>
    <source>
        <strain evidence="1 2">NST_G2</strain>
    </source>
</reference>
<evidence type="ECO:0000313" key="2">
    <source>
        <dbReference type="Proteomes" id="UP000275846"/>
    </source>
</evidence>
<protein>
    <submittedName>
        <fullName evidence="1 3">Uncharacterized protein</fullName>
    </submittedName>
</protein>
<keyword evidence="2" id="KW-1185">Reference proteome</keyword>
<accession>A0A183TA99</accession>
<sequence length="117" mass="11903">MMAVRRQISGPALPPPLMARPNYLLSSLPVRAPAQCLRCGRVLGPVAETSAGHGVRVEDCFAAAVSATAAATPCWHAACCWQVGSDYPPGLRLASAPSSLPLSLSGFASTSISSPGG</sequence>
<dbReference type="AlphaFoldDB" id="A0A183TA99"/>
<proteinExistence type="predicted"/>
<evidence type="ECO:0000313" key="3">
    <source>
        <dbReference type="WBParaSite" id="SSLN_0001390001-mRNA-1"/>
    </source>
</evidence>
<gene>
    <name evidence="1" type="ORF">SSLN_LOCUS13397</name>
</gene>
<evidence type="ECO:0000313" key="1">
    <source>
        <dbReference type="EMBL" id="VDL99782.1"/>
    </source>
</evidence>
<reference evidence="3" key="1">
    <citation type="submission" date="2016-06" db="UniProtKB">
        <authorList>
            <consortium name="WormBaseParasite"/>
        </authorList>
    </citation>
    <scope>IDENTIFICATION</scope>
</reference>